<feature type="compositionally biased region" description="Basic and acidic residues" evidence="1">
    <location>
        <begin position="33"/>
        <end position="43"/>
    </location>
</feature>
<keyword evidence="3" id="KW-1185">Reference proteome</keyword>
<protein>
    <submittedName>
        <fullName evidence="2">Uncharacterized protein</fullName>
    </submittedName>
</protein>
<sequence length="101" mass="11032">MHLTALHEPFVAKGRQGEFESQRDDEQAFAFRSENRPIVDENRTNASHPLMSEGGDRGMLHHAATQNGWIWVCAADATDGDGKLCRLGRLVCVRGLVASGG</sequence>
<comment type="caution">
    <text evidence="2">The sequence shown here is derived from an EMBL/GenBank/DDBJ whole genome shotgun (WGS) entry which is preliminary data.</text>
</comment>
<reference evidence="2 3" key="1">
    <citation type="submission" date="2024-02" db="EMBL/GenBank/DDBJ databases">
        <title>Rhodopirellula caenicola NBRC 110016.</title>
        <authorList>
            <person name="Ichikawa N."/>
            <person name="Katano-Makiyama Y."/>
            <person name="Hidaka K."/>
        </authorList>
    </citation>
    <scope>NUCLEOTIDE SEQUENCE [LARGE SCALE GENOMIC DNA]</scope>
    <source>
        <strain evidence="2 3">NBRC 110016</strain>
    </source>
</reference>
<dbReference type="EMBL" id="BAABRO010000002">
    <property type="protein sequence ID" value="GAA5505554.1"/>
    <property type="molecule type" value="Genomic_DNA"/>
</dbReference>
<evidence type="ECO:0000256" key="1">
    <source>
        <dbReference type="SAM" id="MobiDB-lite"/>
    </source>
</evidence>
<dbReference type="Proteomes" id="UP001416858">
    <property type="component" value="Unassembled WGS sequence"/>
</dbReference>
<gene>
    <name evidence="2" type="ORF">Rcae01_00999</name>
</gene>
<name>A0ABP9VK39_9BACT</name>
<feature type="region of interest" description="Disordered" evidence="1">
    <location>
        <begin position="32"/>
        <end position="54"/>
    </location>
</feature>
<organism evidence="2 3">
    <name type="scientific">Novipirellula caenicola</name>
    <dbReference type="NCBI Taxonomy" id="1536901"/>
    <lineage>
        <taxon>Bacteria</taxon>
        <taxon>Pseudomonadati</taxon>
        <taxon>Planctomycetota</taxon>
        <taxon>Planctomycetia</taxon>
        <taxon>Pirellulales</taxon>
        <taxon>Pirellulaceae</taxon>
        <taxon>Novipirellula</taxon>
    </lineage>
</organism>
<accession>A0ABP9VK39</accession>
<evidence type="ECO:0000313" key="3">
    <source>
        <dbReference type="Proteomes" id="UP001416858"/>
    </source>
</evidence>
<evidence type="ECO:0000313" key="2">
    <source>
        <dbReference type="EMBL" id="GAA5505554.1"/>
    </source>
</evidence>
<proteinExistence type="predicted"/>
<dbReference type="RefSeq" id="WP_345682588.1">
    <property type="nucleotide sequence ID" value="NZ_BAABRO010000002.1"/>
</dbReference>